<sequence length="456" mass="49594">MLCFTSLLVHSPRLPAVDGPGFETDSEQGGTHSSGRSNGGFRRIRGVGVGEQQLPVHHRPAEDDTSTTPHPEISHPPSTTCMMEKQEPTADRGDQPAGTNETEPEERTEGVVALGCEPLGVSDQVREPATSCAVEGVLVEFEGWEESPAHNLTTVDGMDITTETFLDLLEVFEKVNSPCLVSPLVPSSSELSVSPLVPSSSELSVSPLVPSSPELSVSPLVPSSPVFPPSLPLPPPQTTYSSSLPQTAYSSLPPLVPFSLSSAPSCKRMDQRHLGQRISWLTVQPSRPTLHRGLSTRRLRRGSSLPRLHRKPSASRLHRAPSSHMLILGQTSSSLHLQFHLAPPSTRLLLRPQSHRLRLSLQVPGFHLGRSSSRLQLGLQIQQCRLGSSAFQLYLDLHHRWHLHRPSPGWRRSTLHYGVSRLRLHPGASSWLVSGPTSGSSCFRLPLGSSNPPLPL</sequence>
<evidence type="ECO:0000256" key="1">
    <source>
        <dbReference type="SAM" id="MobiDB-lite"/>
    </source>
</evidence>
<keyword evidence="3" id="KW-1185">Reference proteome</keyword>
<evidence type="ECO:0000313" key="2">
    <source>
        <dbReference type="EMBL" id="ROL55072.1"/>
    </source>
</evidence>
<comment type="caution">
    <text evidence="2">The sequence shown here is derived from an EMBL/GenBank/DDBJ whole genome shotgun (WGS) entry which is preliminary data.</text>
</comment>
<feature type="compositionally biased region" description="Basic and acidic residues" evidence="1">
    <location>
        <begin position="84"/>
        <end position="94"/>
    </location>
</feature>
<name>A0A3N0Z9S5_ANAGA</name>
<proteinExistence type="predicted"/>
<accession>A0A3N0Z9S5</accession>
<reference evidence="2 3" key="1">
    <citation type="submission" date="2018-10" db="EMBL/GenBank/DDBJ databases">
        <title>Genome assembly for a Yunnan-Guizhou Plateau 3E fish, Anabarilius grahami (Regan), and its evolutionary and genetic applications.</title>
        <authorList>
            <person name="Jiang W."/>
        </authorList>
    </citation>
    <scope>NUCLEOTIDE SEQUENCE [LARGE SCALE GENOMIC DNA]</scope>
    <source>
        <strain evidence="2">AG-KIZ</strain>
        <tissue evidence="2">Muscle</tissue>
    </source>
</reference>
<dbReference type="EMBL" id="RJVU01002418">
    <property type="protein sequence ID" value="ROL55072.1"/>
    <property type="molecule type" value="Genomic_DNA"/>
</dbReference>
<protein>
    <submittedName>
        <fullName evidence="2">Uncharacterized protein</fullName>
    </submittedName>
</protein>
<organism evidence="2 3">
    <name type="scientific">Anabarilius grahami</name>
    <name type="common">Kanglang fish</name>
    <name type="synonym">Barilius grahami</name>
    <dbReference type="NCBI Taxonomy" id="495550"/>
    <lineage>
        <taxon>Eukaryota</taxon>
        <taxon>Metazoa</taxon>
        <taxon>Chordata</taxon>
        <taxon>Craniata</taxon>
        <taxon>Vertebrata</taxon>
        <taxon>Euteleostomi</taxon>
        <taxon>Actinopterygii</taxon>
        <taxon>Neopterygii</taxon>
        <taxon>Teleostei</taxon>
        <taxon>Ostariophysi</taxon>
        <taxon>Cypriniformes</taxon>
        <taxon>Xenocyprididae</taxon>
        <taxon>Xenocypridinae</taxon>
        <taxon>Xenocypridinae incertae sedis</taxon>
        <taxon>Anabarilius</taxon>
    </lineage>
</organism>
<dbReference type="AlphaFoldDB" id="A0A3N0Z9S5"/>
<feature type="compositionally biased region" description="Polar residues" evidence="1">
    <location>
        <begin position="27"/>
        <end position="36"/>
    </location>
</feature>
<dbReference type="Proteomes" id="UP000281406">
    <property type="component" value="Unassembled WGS sequence"/>
</dbReference>
<feature type="region of interest" description="Disordered" evidence="1">
    <location>
        <begin position="12"/>
        <end position="109"/>
    </location>
</feature>
<gene>
    <name evidence="2" type="ORF">DPX16_21076</name>
</gene>
<evidence type="ECO:0000313" key="3">
    <source>
        <dbReference type="Proteomes" id="UP000281406"/>
    </source>
</evidence>